<protein>
    <submittedName>
        <fullName evidence="6">Rho GTPase-activating protein 7-like</fullName>
    </submittedName>
</protein>
<dbReference type="SUPFAM" id="SSF55961">
    <property type="entry name" value="Bet v1-like"/>
    <property type="match status" value="1"/>
</dbReference>
<dbReference type="PANTHER" id="PTHR12659:SF7">
    <property type="entry name" value="CROSSVEINLESS C, ISOFORM C"/>
    <property type="match status" value="1"/>
</dbReference>
<feature type="compositionally biased region" description="Basic and acidic residues" evidence="3">
    <location>
        <begin position="150"/>
        <end position="162"/>
    </location>
</feature>
<dbReference type="Gene3D" id="3.30.530.20">
    <property type="match status" value="1"/>
</dbReference>
<dbReference type="Proteomes" id="UP000695022">
    <property type="component" value="Unplaced"/>
</dbReference>
<evidence type="ECO:0000313" key="6">
    <source>
        <dbReference type="RefSeq" id="XP_014679462.1"/>
    </source>
</evidence>
<name>A0ABM1F4U1_PRICU</name>
<evidence type="ECO:0000313" key="5">
    <source>
        <dbReference type="Proteomes" id="UP000695022"/>
    </source>
</evidence>
<dbReference type="InterPro" id="IPR023393">
    <property type="entry name" value="START-like_dom_sf"/>
</dbReference>
<dbReference type="PANTHER" id="PTHR12659">
    <property type="entry name" value="RHO-TYPE GTPASE ACTIVATING PROTEIN"/>
    <property type="match status" value="1"/>
</dbReference>
<keyword evidence="1" id="KW-0343">GTPase activation</keyword>
<keyword evidence="2" id="KW-0597">Phosphoprotein</keyword>
<feature type="compositionally biased region" description="Polar residues" evidence="3">
    <location>
        <begin position="108"/>
        <end position="136"/>
    </location>
</feature>
<dbReference type="InterPro" id="IPR013761">
    <property type="entry name" value="SAM/pointed_sf"/>
</dbReference>
<accession>A0ABM1F4U1</accession>
<dbReference type="InterPro" id="IPR002913">
    <property type="entry name" value="START_lipid-bd_dom"/>
</dbReference>
<dbReference type="Pfam" id="PF01852">
    <property type="entry name" value="START"/>
    <property type="match status" value="1"/>
</dbReference>
<proteinExistence type="predicted"/>
<sequence>QDFPIDVSSVGSDHDFLDEDSIQALYRRLNILNKCAKMRIDKLPVRQLEDSDEEDPCALSDRWKFQRHSRRWSRMPEVIDPSRLVAIHGSPVARQPITSCGSHDSVLTDGSEQSPLTPKRLTPSSQFSEDVTSVCSSPVLPHHAASPESPSRHPGKDSSGERIKEGARALLRRMGSFKTKKRVKGTKQDEQAVVISGPMLCDAEAMQEARDKFKGWMPVSTVAGSDGTELSFKKVADGHPLRLWKCSADVEAPPVELLNRVLRERHLWDDDFVKWKVVDKLDKRTEIFQYMESAMPPQPTREYCVLR</sequence>
<reference evidence="6" key="1">
    <citation type="submission" date="2025-08" db="UniProtKB">
        <authorList>
            <consortium name="RefSeq"/>
        </authorList>
    </citation>
    <scope>IDENTIFICATION</scope>
</reference>
<dbReference type="Gene3D" id="1.10.287.2070">
    <property type="match status" value="1"/>
</dbReference>
<evidence type="ECO:0000256" key="2">
    <source>
        <dbReference type="ARBA" id="ARBA00022553"/>
    </source>
</evidence>
<organism evidence="5 6">
    <name type="scientific">Priapulus caudatus</name>
    <name type="common">Priapulid worm</name>
    <dbReference type="NCBI Taxonomy" id="37621"/>
    <lineage>
        <taxon>Eukaryota</taxon>
        <taxon>Metazoa</taxon>
        <taxon>Ecdysozoa</taxon>
        <taxon>Scalidophora</taxon>
        <taxon>Priapulida</taxon>
        <taxon>Priapulimorpha</taxon>
        <taxon>Priapulimorphida</taxon>
        <taxon>Priapulidae</taxon>
        <taxon>Priapulus</taxon>
    </lineage>
</organism>
<feature type="region of interest" description="Disordered" evidence="3">
    <location>
        <begin position="94"/>
        <end position="162"/>
    </location>
</feature>
<dbReference type="PROSITE" id="PS50848">
    <property type="entry name" value="START"/>
    <property type="match status" value="1"/>
</dbReference>
<evidence type="ECO:0000259" key="4">
    <source>
        <dbReference type="PROSITE" id="PS50848"/>
    </source>
</evidence>
<evidence type="ECO:0000256" key="3">
    <source>
        <dbReference type="SAM" id="MobiDB-lite"/>
    </source>
</evidence>
<feature type="non-terminal residue" evidence="6">
    <location>
        <position position="1"/>
    </location>
</feature>
<feature type="domain" description="START" evidence="4">
    <location>
        <begin position="187"/>
        <end position="307"/>
    </location>
</feature>
<dbReference type="SUPFAM" id="SSF47769">
    <property type="entry name" value="SAM/Pointed domain"/>
    <property type="match status" value="1"/>
</dbReference>
<dbReference type="RefSeq" id="XP_014679462.1">
    <property type="nucleotide sequence ID" value="XM_014823976.1"/>
</dbReference>
<dbReference type="GeneID" id="106819328"/>
<gene>
    <name evidence="6" type="primary">LOC106819328</name>
</gene>
<keyword evidence="5" id="KW-1185">Reference proteome</keyword>
<evidence type="ECO:0000256" key="1">
    <source>
        <dbReference type="ARBA" id="ARBA00022468"/>
    </source>
</evidence>